<evidence type="ECO:0000256" key="1">
    <source>
        <dbReference type="SAM" id="SignalP"/>
    </source>
</evidence>
<reference evidence="2 3" key="1">
    <citation type="submission" date="2023-03" db="EMBL/GenBank/DDBJ databases">
        <title>Genome insight into feeding habits of ladybird beetles.</title>
        <authorList>
            <person name="Li H.-S."/>
            <person name="Huang Y.-H."/>
            <person name="Pang H."/>
        </authorList>
    </citation>
    <scope>NUCLEOTIDE SEQUENCE [LARGE SCALE GENOMIC DNA]</scope>
    <source>
        <strain evidence="2">SYSU_2023b</strain>
        <tissue evidence="2">Whole body</tissue>
    </source>
</reference>
<evidence type="ECO:0000313" key="3">
    <source>
        <dbReference type="Proteomes" id="UP001431783"/>
    </source>
</evidence>
<accession>A0AAW1U1S3</accession>
<keyword evidence="1" id="KW-0732">Signal</keyword>
<feature type="chain" id="PRO_5043430245" evidence="1">
    <location>
        <begin position="19"/>
        <end position="135"/>
    </location>
</feature>
<protein>
    <submittedName>
        <fullName evidence="2">Uncharacterized protein</fullName>
    </submittedName>
</protein>
<keyword evidence="3" id="KW-1185">Reference proteome</keyword>
<feature type="signal peptide" evidence="1">
    <location>
        <begin position="1"/>
        <end position="18"/>
    </location>
</feature>
<dbReference type="EMBL" id="JARQZJ010000031">
    <property type="protein sequence ID" value="KAK9873886.1"/>
    <property type="molecule type" value="Genomic_DNA"/>
</dbReference>
<proteinExistence type="predicted"/>
<organism evidence="2 3">
    <name type="scientific">Henosepilachna vigintioctopunctata</name>
    <dbReference type="NCBI Taxonomy" id="420089"/>
    <lineage>
        <taxon>Eukaryota</taxon>
        <taxon>Metazoa</taxon>
        <taxon>Ecdysozoa</taxon>
        <taxon>Arthropoda</taxon>
        <taxon>Hexapoda</taxon>
        <taxon>Insecta</taxon>
        <taxon>Pterygota</taxon>
        <taxon>Neoptera</taxon>
        <taxon>Endopterygota</taxon>
        <taxon>Coleoptera</taxon>
        <taxon>Polyphaga</taxon>
        <taxon>Cucujiformia</taxon>
        <taxon>Coccinelloidea</taxon>
        <taxon>Coccinellidae</taxon>
        <taxon>Epilachninae</taxon>
        <taxon>Epilachnini</taxon>
        <taxon>Henosepilachna</taxon>
    </lineage>
</organism>
<comment type="caution">
    <text evidence="2">The sequence shown here is derived from an EMBL/GenBank/DDBJ whole genome shotgun (WGS) entry which is preliminary data.</text>
</comment>
<gene>
    <name evidence="2" type="ORF">WA026_002240</name>
</gene>
<name>A0AAW1U1S3_9CUCU</name>
<sequence>MLFFSILVAVSALHLTHGAGDLQPNEFDSIQPHLKKIVGDEWGKESIFKLVYKYLTDVTARSNGRSNIKTPHIWRTNERLASRGRAPTDYMYSRQVHPELSRTLAELTSKIVSIVKQIMEISTNIVSQVAWLPNV</sequence>
<dbReference type="AlphaFoldDB" id="A0AAW1U1S3"/>
<evidence type="ECO:0000313" key="2">
    <source>
        <dbReference type="EMBL" id="KAK9873886.1"/>
    </source>
</evidence>
<dbReference type="Proteomes" id="UP001431783">
    <property type="component" value="Unassembled WGS sequence"/>
</dbReference>